<evidence type="ECO:0000256" key="12">
    <source>
        <dbReference type="ARBA" id="ARBA00022840"/>
    </source>
</evidence>
<dbReference type="Gene3D" id="3.40.50.300">
    <property type="entry name" value="P-loop containing nucleotide triphosphate hydrolases"/>
    <property type="match status" value="1"/>
</dbReference>
<evidence type="ECO:0000259" key="17">
    <source>
        <dbReference type="Pfam" id="PF01747"/>
    </source>
</evidence>
<dbReference type="EnsemblMetazoa" id="XM_396499">
    <property type="protein sequence ID" value="XP_396499"/>
    <property type="gene ID" value="LOC413048"/>
</dbReference>
<evidence type="ECO:0000313" key="19">
    <source>
        <dbReference type="EnsemblMetazoa" id="XP_396499"/>
    </source>
</evidence>
<accession>A0A8B9B2P2</accession>
<name>A0A7M7RAD1_APIME</name>
<feature type="domain" description="APS kinase" evidence="16">
    <location>
        <begin position="49"/>
        <end position="201"/>
    </location>
</feature>
<dbReference type="InterPro" id="IPR059117">
    <property type="entry name" value="APS_kinase_dom"/>
</dbReference>
<comment type="subcellular location">
    <subcellularLocation>
        <location evidence="1">Plastid</location>
        <location evidence="1">Chloroplast</location>
    </subcellularLocation>
</comment>
<keyword evidence="10" id="KW-0547">Nucleotide-binding</keyword>
<dbReference type="OrthoDB" id="506431at2759"/>
<evidence type="ECO:0000256" key="3">
    <source>
        <dbReference type="ARBA" id="ARBA00005050"/>
    </source>
</evidence>
<dbReference type="Pfam" id="PF14306">
    <property type="entry name" value="PUA_2"/>
    <property type="match status" value="1"/>
</dbReference>
<dbReference type="InterPro" id="IPR025980">
    <property type="entry name" value="ATP-Sase_PUA-like_dom"/>
</dbReference>
<feature type="domain" description="Sulphate adenylyltransferase catalytic" evidence="17">
    <location>
        <begin position="393"/>
        <end position="618"/>
    </location>
</feature>
<dbReference type="InterPro" id="IPR002650">
    <property type="entry name" value="Sulphate_adenylyltransferase"/>
</dbReference>
<dbReference type="Gene3D" id="3.40.50.620">
    <property type="entry name" value="HUPs"/>
    <property type="match status" value="1"/>
</dbReference>
<comment type="similarity">
    <text evidence="5">In the C-terminal section; belongs to the sulfate adenylyltransferase family.</text>
</comment>
<sequence>MGIYTKSLFENQSTQRKSNQILSTNVIQQMHHVSRERRGETYGKFKEFRGCTIWLTGLSGAGKTSISFQLENYLVSQGIPAYSIDGDNVRHGLNRNLGFTKEDREENVRRAAEVAKLFSDCGIITICSFVSPFEADRRSARKIHEDFNLRFFEIFVQASMQTCEARDVKGLYEKARKGMIKSFTGIGQDYEVPVNADLVVNTEIHDLETSTRLVIEFLKKKGVVPPIREKVEELFVDEKRMEEARREADSLPSIEITDVDLQWVQVLAEGWATPLRGFMREDQYLQCQHFKIIEQNGESVNQSVPIVLPVDTNRKERHANASALALRHEGRAVAILRRPEFFAHRKEERCCREFGTNDPGHPHVKMIHESGDWLVGGELEVLGRIRWNDGLDGFRLTPNEIREKCGEMGADAVFAFQLRNPIHNGHALLMQDTRRYLVEERGFKKPVLLLHPLGGWTKEDDVPLPVRINQHQSVLEEGVLHEDTILAIFPSPMLYAGPTEVQWHAKARMMAGANFYIVGRDPAGLPHPDKSKTPDGNLYDGTHGSRVLSIAPGLQNLEIIPFRVAAYDNRIKKMAFYQPERSQDFSFISGTKMRNLAKSGENPPQGFMAPKAWQIIADYYKKQLNKEA</sequence>
<dbReference type="PANTHER" id="PTHR11055:SF1">
    <property type="entry name" value="PAPS SYNTHETASE, ISOFORM D"/>
    <property type="match status" value="1"/>
</dbReference>
<dbReference type="InterPro" id="IPR002891">
    <property type="entry name" value="APS"/>
</dbReference>
<organism evidence="19">
    <name type="scientific">Apis mellifera</name>
    <name type="common">Honeybee</name>
    <dbReference type="NCBI Taxonomy" id="7460"/>
    <lineage>
        <taxon>Eukaryota</taxon>
        <taxon>Metazoa</taxon>
        <taxon>Ecdysozoa</taxon>
        <taxon>Arthropoda</taxon>
        <taxon>Hexapoda</taxon>
        <taxon>Insecta</taxon>
        <taxon>Pterygota</taxon>
        <taxon>Neoptera</taxon>
        <taxon>Endopterygota</taxon>
        <taxon>Hymenoptera</taxon>
        <taxon>Apocrita</taxon>
        <taxon>Aculeata</taxon>
        <taxon>Apoidea</taxon>
        <taxon>Anthophila</taxon>
        <taxon>Apidae</taxon>
        <taxon>Apis</taxon>
    </lineage>
</organism>
<keyword evidence="11" id="KW-0418">Kinase</keyword>
<keyword evidence="8" id="KW-0808">Transferase</keyword>
<dbReference type="HAMAP" id="MF_00065">
    <property type="entry name" value="Adenylyl_sulf_kinase"/>
    <property type="match status" value="1"/>
</dbReference>
<evidence type="ECO:0000256" key="1">
    <source>
        <dbReference type="ARBA" id="ARBA00004229"/>
    </source>
</evidence>
<dbReference type="InterPro" id="IPR027417">
    <property type="entry name" value="P-loop_NTPase"/>
</dbReference>
<dbReference type="CDD" id="cd02027">
    <property type="entry name" value="APSK"/>
    <property type="match status" value="1"/>
</dbReference>
<dbReference type="Proteomes" id="UP000005203">
    <property type="component" value="Linkage group LG8"/>
</dbReference>
<evidence type="ECO:0000256" key="9">
    <source>
        <dbReference type="ARBA" id="ARBA00022695"/>
    </source>
</evidence>
<dbReference type="GO" id="GO:0004020">
    <property type="term" value="F:adenylylsulfate kinase activity"/>
    <property type="evidence" value="ECO:0007669"/>
    <property type="project" value="InterPro"/>
</dbReference>
<keyword evidence="7" id="KW-0934">Plastid</keyword>
<dbReference type="GO" id="GO:0050428">
    <property type="term" value="P:3'-phosphoadenosine 5'-phosphosulfate biosynthetic process"/>
    <property type="evidence" value="ECO:0007669"/>
    <property type="project" value="TreeGrafter"/>
</dbReference>
<dbReference type="NCBIfam" id="TIGR00339">
    <property type="entry name" value="sopT"/>
    <property type="match status" value="1"/>
</dbReference>
<evidence type="ECO:0000256" key="15">
    <source>
        <dbReference type="ARBA" id="ARBA00049370"/>
    </source>
</evidence>
<evidence type="ECO:0000259" key="16">
    <source>
        <dbReference type="Pfam" id="PF01583"/>
    </source>
</evidence>
<reference evidence="19" key="1">
    <citation type="submission" date="2021-01" db="UniProtKB">
        <authorList>
            <consortium name="EnsemblMetazoa"/>
        </authorList>
    </citation>
    <scope>IDENTIFICATION</scope>
    <source>
        <strain evidence="19">DH4</strain>
    </source>
</reference>
<dbReference type="Pfam" id="PF01747">
    <property type="entry name" value="ATP-sulfurylase"/>
    <property type="match status" value="1"/>
</dbReference>
<dbReference type="FunFam" id="3.10.400.10:FF:000002">
    <property type="entry name" value="ATP sulfurylase 2"/>
    <property type="match status" value="1"/>
</dbReference>
<comment type="similarity">
    <text evidence="4">In the N-terminal section; belongs to the APS kinase family.</text>
</comment>
<reference evidence="21" key="2">
    <citation type="submission" date="2025-04" db="UniProtKB">
        <authorList>
            <consortium name="RefSeq"/>
        </authorList>
    </citation>
    <scope>IDENTIFICATION</scope>
    <source>
        <strain evidence="21">DH4</strain>
        <tissue evidence="21">Whole body</tissue>
    </source>
</reference>
<protein>
    <submittedName>
        <fullName evidence="21">Bifunctional 3'-phosphoadenosine 5'-phosphosulfate synthase 2 isoform X1</fullName>
    </submittedName>
</protein>
<keyword evidence="13" id="KW-0809">Transit peptide</keyword>
<comment type="pathway">
    <text evidence="3">Sulfur metabolism; sulfate assimilation.</text>
</comment>
<dbReference type="Pfam" id="PF01583">
    <property type="entry name" value="APS_kinase"/>
    <property type="match status" value="1"/>
</dbReference>
<evidence type="ECO:0000256" key="6">
    <source>
        <dbReference type="ARBA" id="ARBA00022528"/>
    </source>
</evidence>
<dbReference type="GeneID" id="413048"/>
<dbReference type="CDD" id="cd00517">
    <property type="entry name" value="ATPS"/>
    <property type="match status" value="1"/>
</dbReference>
<dbReference type="GO" id="GO:0000103">
    <property type="term" value="P:sulfate assimilation"/>
    <property type="evidence" value="ECO:0007669"/>
    <property type="project" value="UniProtKB-UniPathway"/>
</dbReference>
<evidence type="ECO:0000256" key="7">
    <source>
        <dbReference type="ARBA" id="ARBA00022640"/>
    </source>
</evidence>
<evidence type="ECO:0000256" key="11">
    <source>
        <dbReference type="ARBA" id="ARBA00022777"/>
    </source>
</evidence>
<keyword evidence="6" id="KW-0150">Chloroplast</keyword>
<evidence type="ECO:0000313" key="20">
    <source>
        <dbReference type="Proteomes" id="UP000005203"/>
    </source>
</evidence>
<evidence type="ECO:0000256" key="4">
    <source>
        <dbReference type="ARBA" id="ARBA00007268"/>
    </source>
</evidence>
<evidence type="ECO:0000256" key="10">
    <source>
        <dbReference type="ARBA" id="ARBA00022741"/>
    </source>
</evidence>
<evidence type="ECO:0000256" key="5">
    <source>
        <dbReference type="ARBA" id="ARBA00009290"/>
    </source>
</evidence>
<comment type="similarity">
    <text evidence="14">Belongs to the sulfate adenylyltransferase family.</text>
</comment>
<dbReference type="InterPro" id="IPR015947">
    <property type="entry name" value="PUA-like_sf"/>
</dbReference>
<dbReference type="FunFam" id="3.40.50.620:FF:000006">
    <property type="entry name" value="bifunctional 3'-phosphoadenosine 5'-phosphosulfate synthase 1"/>
    <property type="match status" value="1"/>
</dbReference>
<dbReference type="PANTHER" id="PTHR11055">
    <property type="entry name" value="BIFUNCTIONAL 3'-PHOSPHOADENOSINE 5'-PHOSPHOSULFATE SYNTHASE"/>
    <property type="match status" value="1"/>
</dbReference>
<proteinExistence type="inferred from homology"/>
<dbReference type="AlphaFoldDB" id="A0A7M7RAD1"/>
<feature type="domain" description="ATP-sulfurylase PUA-like" evidence="18">
    <location>
        <begin position="226"/>
        <end position="382"/>
    </location>
</feature>
<keyword evidence="20" id="KW-1185">Reference proteome</keyword>
<evidence type="ECO:0000313" key="21">
    <source>
        <dbReference type="RefSeq" id="XP_396499.5"/>
    </source>
</evidence>
<evidence type="ECO:0000256" key="14">
    <source>
        <dbReference type="ARBA" id="ARBA00037980"/>
    </source>
</evidence>
<comment type="catalytic activity">
    <reaction evidence="15">
        <text>sulfate + ATP + H(+) = adenosine 5'-phosphosulfate + diphosphate</text>
        <dbReference type="Rhea" id="RHEA:18133"/>
        <dbReference type="ChEBI" id="CHEBI:15378"/>
        <dbReference type="ChEBI" id="CHEBI:16189"/>
        <dbReference type="ChEBI" id="CHEBI:30616"/>
        <dbReference type="ChEBI" id="CHEBI:33019"/>
        <dbReference type="ChEBI" id="CHEBI:58243"/>
        <dbReference type="EC" id="2.7.7.4"/>
    </reaction>
</comment>
<dbReference type="SUPFAM" id="SSF52374">
    <property type="entry name" value="Nucleotidylyl transferase"/>
    <property type="match status" value="1"/>
</dbReference>
<dbReference type="NCBIfam" id="NF003013">
    <property type="entry name" value="PRK03846.1"/>
    <property type="match status" value="1"/>
</dbReference>
<dbReference type="SUPFAM" id="SSF52540">
    <property type="entry name" value="P-loop containing nucleoside triphosphate hydrolases"/>
    <property type="match status" value="1"/>
</dbReference>
<evidence type="ECO:0000259" key="18">
    <source>
        <dbReference type="Pfam" id="PF14306"/>
    </source>
</evidence>
<dbReference type="GO" id="GO:0004781">
    <property type="term" value="F:sulfate adenylyltransferase (ATP) activity"/>
    <property type="evidence" value="ECO:0007669"/>
    <property type="project" value="UniProtKB-EC"/>
</dbReference>
<comment type="pathway">
    <text evidence="2">Sulfur metabolism; hydrogen sulfide biosynthesis; sulfite from sulfate: step 1/3.</text>
</comment>
<evidence type="ECO:0000256" key="2">
    <source>
        <dbReference type="ARBA" id="ARBA00005048"/>
    </source>
</evidence>
<dbReference type="InterPro" id="IPR024951">
    <property type="entry name" value="Sulfurylase_cat_dom"/>
</dbReference>
<dbReference type="SUPFAM" id="SSF88697">
    <property type="entry name" value="PUA domain-like"/>
    <property type="match status" value="1"/>
</dbReference>
<keyword evidence="12" id="KW-0067">ATP-binding</keyword>
<keyword evidence="9" id="KW-0548">Nucleotidyltransferase</keyword>
<dbReference type="Gene3D" id="3.10.400.10">
    <property type="entry name" value="Sulfate adenylyltransferase"/>
    <property type="match status" value="1"/>
</dbReference>
<evidence type="ECO:0000256" key="13">
    <source>
        <dbReference type="ARBA" id="ARBA00022946"/>
    </source>
</evidence>
<dbReference type="InterPro" id="IPR014729">
    <property type="entry name" value="Rossmann-like_a/b/a_fold"/>
</dbReference>
<dbReference type="NCBIfam" id="TIGR00455">
    <property type="entry name" value="apsK"/>
    <property type="match status" value="1"/>
</dbReference>
<evidence type="ECO:0000256" key="8">
    <source>
        <dbReference type="ARBA" id="ARBA00022679"/>
    </source>
</evidence>
<dbReference type="RefSeq" id="XP_396499.5">
    <property type="nucleotide sequence ID" value="XM_396499.7"/>
</dbReference>
<accession>A0A7M7RAD1</accession>
<dbReference type="UniPathway" id="UPA00097"/>
<dbReference type="GO" id="GO:0005524">
    <property type="term" value="F:ATP binding"/>
    <property type="evidence" value="ECO:0007669"/>
    <property type="project" value="UniProtKB-KW"/>
</dbReference>
<gene>
    <name evidence="21" type="primary">LOC413048</name>
</gene>